<evidence type="ECO:0000259" key="12">
    <source>
        <dbReference type="PROSITE" id="PS51371"/>
    </source>
</evidence>
<proteinExistence type="inferred from homology"/>
<dbReference type="GO" id="GO:0005886">
    <property type="term" value="C:plasma membrane"/>
    <property type="evidence" value="ECO:0007669"/>
    <property type="project" value="UniProtKB-SubCell"/>
</dbReference>
<dbReference type="PANTHER" id="PTHR22777">
    <property type="entry name" value="HEMOLYSIN-RELATED"/>
    <property type="match status" value="1"/>
</dbReference>
<feature type="transmembrane region" description="Helical" evidence="11">
    <location>
        <begin position="85"/>
        <end position="103"/>
    </location>
</feature>
<evidence type="ECO:0000256" key="7">
    <source>
        <dbReference type="ARBA" id="ARBA00023122"/>
    </source>
</evidence>
<dbReference type="FunFam" id="3.10.580.10:FF:000002">
    <property type="entry name" value="Magnesium/cobalt efflux protein CorC"/>
    <property type="match status" value="1"/>
</dbReference>
<protein>
    <recommendedName>
        <fullName evidence="16">HlyC/CorC family transporter</fullName>
    </recommendedName>
</protein>
<comment type="caution">
    <text evidence="14">The sequence shown here is derived from an EMBL/GenBank/DDBJ whole genome shotgun (WGS) entry which is preliminary data.</text>
</comment>
<keyword evidence="7 9" id="KW-0129">CBS domain</keyword>
<keyword evidence="4 10" id="KW-0812">Transmembrane</keyword>
<evidence type="ECO:0008006" key="16">
    <source>
        <dbReference type="Google" id="ProtNLM"/>
    </source>
</evidence>
<evidence type="ECO:0000256" key="6">
    <source>
        <dbReference type="ARBA" id="ARBA00022989"/>
    </source>
</evidence>
<evidence type="ECO:0000256" key="8">
    <source>
        <dbReference type="ARBA" id="ARBA00023136"/>
    </source>
</evidence>
<evidence type="ECO:0000256" key="2">
    <source>
        <dbReference type="ARBA" id="ARBA00006337"/>
    </source>
</evidence>
<comment type="subcellular location">
    <subcellularLocation>
        <location evidence="1">Cell membrane</location>
        <topology evidence="1">Multi-pass membrane protein</topology>
    </subcellularLocation>
</comment>
<evidence type="ECO:0000256" key="3">
    <source>
        <dbReference type="ARBA" id="ARBA00022475"/>
    </source>
</evidence>
<dbReference type="Gene3D" id="3.30.465.10">
    <property type="match status" value="1"/>
</dbReference>
<accession>A0A1E3XBA8</accession>
<evidence type="ECO:0000256" key="4">
    <source>
        <dbReference type="ARBA" id="ARBA00022692"/>
    </source>
</evidence>
<dbReference type="SUPFAM" id="SSF54631">
    <property type="entry name" value="CBS-domain pair"/>
    <property type="match status" value="1"/>
</dbReference>
<dbReference type="Gene3D" id="3.10.580.10">
    <property type="entry name" value="CBS-domain"/>
    <property type="match status" value="1"/>
</dbReference>
<keyword evidence="8 10" id="KW-0472">Membrane</keyword>
<evidence type="ECO:0000256" key="5">
    <source>
        <dbReference type="ARBA" id="ARBA00022737"/>
    </source>
</evidence>
<gene>
    <name evidence="14" type="ORF">SCARUB_01989</name>
</gene>
<comment type="similarity">
    <text evidence="2">Belongs to the UPF0053 family.</text>
</comment>
<dbReference type="PROSITE" id="PS51846">
    <property type="entry name" value="CNNM"/>
    <property type="match status" value="1"/>
</dbReference>
<dbReference type="InterPro" id="IPR005170">
    <property type="entry name" value="Transptr-assoc_dom"/>
</dbReference>
<dbReference type="SMART" id="SM01091">
    <property type="entry name" value="CorC_HlyC"/>
    <property type="match status" value="1"/>
</dbReference>
<name>A0A1E3XBA8_9BACT</name>
<evidence type="ECO:0000313" key="15">
    <source>
        <dbReference type="Proteomes" id="UP000094056"/>
    </source>
</evidence>
<dbReference type="InterPro" id="IPR016169">
    <property type="entry name" value="FAD-bd_PCMH_sub2"/>
</dbReference>
<dbReference type="Pfam" id="PF03471">
    <property type="entry name" value="CorC_HlyC"/>
    <property type="match status" value="1"/>
</dbReference>
<evidence type="ECO:0000256" key="1">
    <source>
        <dbReference type="ARBA" id="ARBA00004651"/>
    </source>
</evidence>
<evidence type="ECO:0000256" key="11">
    <source>
        <dbReference type="SAM" id="Phobius"/>
    </source>
</evidence>
<feature type="transmembrane region" description="Helical" evidence="11">
    <location>
        <begin position="50"/>
        <end position="73"/>
    </location>
</feature>
<dbReference type="PROSITE" id="PS51371">
    <property type="entry name" value="CBS"/>
    <property type="match status" value="1"/>
</dbReference>
<evidence type="ECO:0000256" key="10">
    <source>
        <dbReference type="PROSITE-ProRule" id="PRU01193"/>
    </source>
</evidence>
<dbReference type="SUPFAM" id="SSF56176">
    <property type="entry name" value="FAD-binding/transporter-associated domain-like"/>
    <property type="match status" value="1"/>
</dbReference>
<evidence type="ECO:0000259" key="13">
    <source>
        <dbReference type="PROSITE" id="PS51846"/>
    </source>
</evidence>
<dbReference type="CDD" id="cd04590">
    <property type="entry name" value="CBS_pair_CorC_HlyC_assoc"/>
    <property type="match status" value="1"/>
</dbReference>
<reference evidence="14 15" key="1">
    <citation type="submission" date="2016-07" db="EMBL/GenBank/DDBJ databases">
        <title>Draft genome of Scalindua rubra, obtained from a brine-seawater interface in the Red Sea, sheds light on salt adaptation in anammox bacteria.</title>
        <authorList>
            <person name="Speth D.R."/>
            <person name="Lagkouvardos I."/>
            <person name="Wang Y."/>
            <person name="Qian P.-Y."/>
            <person name="Dutilh B.E."/>
            <person name="Jetten M.S."/>
        </authorList>
    </citation>
    <scope>NUCLEOTIDE SEQUENCE [LARGE SCALE GENOMIC DNA]</scope>
    <source>
        <strain evidence="14">BSI-1</strain>
    </source>
</reference>
<dbReference type="GO" id="GO:0050660">
    <property type="term" value="F:flavin adenine dinucleotide binding"/>
    <property type="evidence" value="ECO:0007669"/>
    <property type="project" value="InterPro"/>
</dbReference>
<dbReference type="PANTHER" id="PTHR22777:SF32">
    <property type="entry name" value="UPF0053 INNER MEMBRANE PROTEIN YFJD"/>
    <property type="match status" value="1"/>
</dbReference>
<keyword evidence="3" id="KW-1003">Cell membrane</keyword>
<feature type="domain" description="CNNM transmembrane" evidence="13">
    <location>
        <begin position="1"/>
        <end position="183"/>
    </location>
</feature>
<dbReference type="Proteomes" id="UP000094056">
    <property type="component" value="Unassembled WGS sequence"/>
</dbReference>
<evidence type="ECO:0000313" key="14">
    <source>
        <dbReference type="EMBL" id="ODS32883.1"/>
    </source>
</evidence>
<dbReference type="EMBL" id="MAYW01000045">
    <property type="protein sequence ID" value="ODS32883.1"/>
    <property type="molecule type" value="Genomic_DNA"/>
</dbReference>
<keyword evidence="6 10" id="KW-1133">Transmembrane helix</keyword>
<sequence>MLFLLCFSAFFSASETAFFSLTREEIKRFSKSYSKPERLIKTLLKTPKNLLTTILLGNMLANIGFYCVSYSIVQEVVASSTYGGVWKAGMVCVFSLLAIIIMGEVIPKNIAVKIPGQYSKWAAVPICVLDRIFLPFRIPLTAIINALNRIFGRSEGEERCVTIDELKMLVEFSEKQGIVDRTERSMIHGVLDFKRVQVKEIMLPRVDMCLYDIADPVEGFVKLARETKHTKFPVYEDTTDNVIGIIHAKDVFLRPHVQLRNILKPVHFVPESKRIESLLRQFRREGSQMAIVVDEYGGTAGLITLEDIIEEIVGEIQDEYEKPKETVKKVGGNKYILSGDVSIRDWSDTFGVEIEPMGIDTIGGFVISLLEHIPKKGDSVKYKDFVFKVEGVRKRRITSILQEIVAEKEATEDKDV</sequence>
<keyword evidence="5" id="KW-0677">Repeat</keyword>
<dbReference type="InterPro" id="IPR036318">
    <property type="entry name" value="FAD-bd_PCMH-like_sf"/>
</dbReference>
<dbReference type="InterPro" id="IPR002550">
    <property type="entry name" value="CNNM"/>
</dbReference>
<dbReference type="AlphaFoldDB" id="A0A1E3XBA8"/>
<feature type="domain" description="CBS" evidence="12">
    <location>
        <begin position="262"/>
        <end position="319"/>
    </location>
</feature>
<dbReference type="InterPro" id="IPR044751">
    <property type="entry name" value="Ion_transp-like_CBS"/>
</dbReference>
<organism evidence="14 15">
    <name type="scientific">Candidatus Scalindua rubra</name>
    <dbReference type="NCBI Taxonomy" id="1872076"/>
    <lineage>
        <taxon>Bacteria</taxon>
        <taxon>Pseudomonadati</taxon>
        <taxon>Planctomycetota</taxon>
        <taxon>Candidatus Brocadiia</taxon>
        <taxon>Candidatus Brocadiales</taxon>
        <taxon>Candidatus Scalinduaceae</taxon>
        <taxon>Candidatus Scalindua</taxon>
    </lineage>
</organism>
<dbReference type="Pfam" id="PF00571">
    <property type="entry name" value="CBS"/>
    <property type="match status" value="2"/>
</dbReference>
<evidence type="ECO:0000256" key="9">
    <source>
        <dbReference type="PROSITE-ProRule" id="PRU00703"/>
    </source>
</evidence>
<dbReference type="InterPro" id="IPR046342">
    <property type="entry name" value="CBS_dom_sf"/>
</dbReference>
<dbReference type="Pfam" id="PF01595">
    <property type="entry name" value="CNNM"/>
    <property type="match status" value="1"/>
</dbReference>
<dbReference type="InterPro" id="IPR000644">
    <property type="entry name" value="CBS_dom"/>
</dbReference>